<feature type="transmembrane region" description="Helical" evidence="9">
    <location>
        <begin position="217"/>
        <end position="237"/>
    </location>
</feature>
<protein>
    <recommendedName>
        <fullName evidence="8">Sphingoid long-chain base transporter RSB1</fullName>
    </recommendedName>
</protein>
<evidence type="ECO:0000256" key="9">
    <source>
        <dbReference type="SAM" id="Phobius"/>
    </source>
</evidence>
<evidence type="ECO:0000256" key="2">
    <source>
        <dbReference type="ARBA" id="ARBA00009969"/>
    </source>
</evidence>
<proteinExistence type="inferred from homology"/>
<dbReference type="PANTHER" id="PTHR31465:SF9">
    <property type="entry name" value="SPHINGOID LONG-CHAIN BASE TRANSPORTER RSB1"/>
    <property type="match status" value="1"/>
</dbReference>
<evidence type="ECO:0000256" key="6">
    <source>
        <dbReference type="ARBA" id="ARBA00023136"/>
    </source>
</evidence>
<dbReference type="GO" id="GO:0005886">
    <property type="term" value="C:plasma membrane"/>
    <property type="evidence" value="ECO:0007669"/>
    <property type="project" value="UniProtKB-SubCell"/>
</dbReference>
<dbReference type="GeneID" id="8300439"/>
<evidence type="ECO:0000256" key="8">
    <source>
        <dbReference type="ARBA" id="ARBA00041117"/>
    </source>
</evidence>
<keyword evidence="4 9" id="KW-1133">Transmembrane helix</keyword>
<sequence length="283" mass="33197">MLFLVQVISLGSYEYWAFVIIASICMYIGPIFILSAIYYTISKLIVAHGAHYSKLPPMWYSYIFTTIDILVIPLEVVSIVLYYSQAYDHYITSSKALVITKSVIQFVEVLLILDFWFHFLFNIFFKYTKQEKEQYNLMDRSVSNFFKLLFNVSSVREYKKTQLDCTYDSKYYKVRQKTLFGWFPLALTIILLVNYIFSIFRLVETCYPTENRILIDLHLYVFHAGFIATTGSVYALFHPYFVLGKDNCVKIFNLKRNKKDESSTDTDSLEKKSGISRFATVVF</sequence>
<dbReference type="KEGG" id="ctp:CTRG_01776"/>
<feature type="transmembrane region" description="Helical" evidence="9">
    <location>
        <begin position="179"/>
        <end position="197"/>
    </location>
</feature>
<dbReference type="AlphaFoldDB" id="C5M7E4"/>
<name>C5M7E4_CANTT</name>
<dbReference type="EMBL" id="GG692396">
    <property type="protein sequence ID" value="EER34914.1"/>
    <property type="molecule type" value="Genomic_DNA"/>
</dbReference>
<dbReference type="OrthoDB" id="3358017at2759"/>
<dbReference type="GO" id="GO:0006869">
    <property type="term" value="P:lipid transport"/>
    <property type="evidence" value="ECO:0007669"/>
    <property type="project" value="UniProtKB-KW"/>
</dbReference>
<keyword evidence="5" id="KW-0813">Transport</keyword>
<comment type="subcellular location">
    <subcellularLocation>
        <location evidence="1">Cell membrane</location>
        <topology evidence="1">Multi-pass membrane protein</topology>
    </subcellularLocation>
</comment>
<keyword evidence="6 9" id="KW-0472">Membrane</keyword>
<dbReference type="Pfam" id="PF04479">
    <property type="entry name" value="RTA1"/>
    <property type="match status" value="1"/>
</dbReference>
<comment type="function">
    <text evidence="7">Catalyzes the ATP-dependent translocation of sphingoid long-chain bases (LCBs) from the cytoplasmic site toward the extracytoplasmic side of the membrane (flip-flop). Involved in the establishment of the functional lipid asymmetry of the plasma membrane. Regulates intracellular levels of LCBs, sphingolipid precursors that are growth inhibitory at increased levels.</text>
</comment>
<dbReference type="GO" id="GO:0000324">
    <property type="term" value="C:fungal-type vacuole"/>
    <property type="evidence" value="ECO:0007669"/>
    <property type="project" value="TreeGrafter"/>
</dbReference>
<evidence type="ECO:0000313" key="11">
    <source>
        <dbReference type="Proteomes" id="UP000002037"/>
    </source>
</evidence>
<keyword evidence="11" id="KW-1185">Reference proteome</keyword>
<dbReference type="RefSeq" id="XP_002547469.1">
    <property type="nucleotide sequence ID" value="XM_002547423.1"/>
</dbReference>
<evidence type="ECO:0000256" key="3">
    <source>
        <dbReference type="ARBA" id="ARBA00022692"/>
    </source>
</evidence>
<feature type="transmembrane region" description="Helical" evidence="9">
    <location>
        <begin position="59"/>
        <end position="83"/>
    </location>
</feature>
<feature type="transmembrane region" description="Helical" evidence="9">
    <location>
        <begin position="103"/>
        <end position="125"/>
    </location>
</feature>
<dbReference type="InterPro" id="IPR007568">
    <property type="entry name" value="RTA1"/>
</dbReference>
<organism evidence="10 11">
    <name type="scientific">Candida tropicalis (strain ATCC MYA-3404 / T1)</name>
    <name type="common">Yeast</name>
    <dbReference type="NCBI Taxonomy" id="294747"/>
    <lineage>
        <taxon>Eukaryota</taxon>
        <taxon>Fungi</taxon>
        <taxon>Dikarya</taxon>
        <taxon>Ascomycota</taxon>
        <taxon>Saccharomycotina</taxon>
        <taxon>Pichiomycetes</taxon>
        <taxon>Debaryomycetaceae</taxon>
        <taxon>Candida/Lodderomyces clade</taxon>
        <taxon>Candida</taxon>
    </lineage>
</organism>
<dbReference type="PANTHER" id="PTHR31465">
    <property type="entry name" value="PROTEIN RTA1-RELATED"/>
    <property type="match status" value="1"/>
</dbReference>
<evidence type="ECO:0000256" key="1">
    <source>
        <dbReference type="ARBA" id="ARBA00004651"/>
    </source>
</evidence>
<keyword evidence="3 9" id="KW-0812">Transmembrane</keyword>
<accession>C5M7E4</accession>
<dbReference type="Proteomes" id="UP000002037">
    <property type="component" value="Unassembled WGS sequence"/>
</dbReference>
<dbReference type="VEuPathDB" id="FungiDB:CTRG_01776"/>
<evidence type="ECO:0000313" key="10">
    <source>
        <dbReference type="EMBL" id="EER34914.1"/>
    </source>
</evidence>
<dbReference type="HOGENOM" id="CLU_033465_6_3_1"/>
<comment type="similarity">
    <text evidence="2">Belongs to the lipid-translocating exporter (LTE) (TC 9.A.26.1) family.</text>
</comment>
<keyword evidence="5" id="KW-0445">Lipid transport</keyword>
<dbReference type="eggNOG" id="ENOG502QU4U">
    <property type="taxonomic scope" value="Eukaryota"/>
</dbReference>
<evidence type="ECO:0000256" key="5">
    <source>
        <dbReference type="ARBA" id="ARBA00023055"/>
    </source>
</evidence>
<feature type="transmembrane region" description="Helical" evidence="9">
    <location>
        <begin position="15"/>
        <end position="39"/>
    </location>
</feature>
<reference evidence="10 11" key="1">
    <citation type="journal article" date="2009" name="Nature">
        <title>Evolution of pathogenicity and sexual reproduction in eight Candida genomes.</title>
        <authorList>
            <person name="Butler G."/>
            <person name="Rasmussen M.D."/>
            <person name="Lin M.F."/>
            <person name="Santos M.A."/>
            <person name="Sakthikumar S."/>
            <person name="Munro C.A."/>
            <person name="Rheinbay E."/>
            <person name="Grabherr M."/>
            <person name="Forche A."/>
            <person name="Reedy J.L."/>
            <person name="Agrafioti I."/>
            <person name="Arnaud M.B."/>
            <person name="Bates S."/>
            <person name="Brown A.J."/>
            <person name="Brunke S."/>
            <person name="Costanzo M.C."/>
            <person name="Fitzpatrick D.A."/>
            <person name="de Groot P.W."/>
            <person name="Harris D."/>
            <person name="Hoyer L.L."/>
            <person name="Hube B."/>
            <person name="Klis F.M."/>
            <person name="Kodira C."/>
            <person name="Lennard N."/>
            <person name="Logue M.E."/>
            <person name="Martin R."/>
            <person name="Neiman A.M."/>
            <person name="Nikolaou E."/>
            <person name="Quail M.A."/>
            <person name="Quinn J."/>
            <person name="Santos M.C."/>
            <person name="Schmitzberger F.F."/>
            <person name="Sherlock G."/>
            <person name="Shah P."/>
            <person name="Silverstein K.A."/>
            <person name="Skrzypek M.S."/>
            <person name="Soll D."/>
            <person name="Staggs R."/>
            <person name="Stansfield I."/>
            <person name="Stumpf M.P."/>
            <person name="Sudbery P.E."/>
            <person name="Srikantha T."/>
            <person name="Zeng Q."/>
            <person name="Berman J."/>
            <person name="Berriman M."/>
            <person name="Heitman J."/>
            <person name="Gow N.A."/>
            <person name="Lorenz M.C."/>
            <person name="Birren B.W."/>
            <person name="Kellis M."/>
            <person name="Cuomo C.A."/>
        </authorList>
    </citation>
    <scope>NUCLEOTIDE SEQUENCE [LARGE SCALE GENOMIC DNA]</scope>
    <source>
        <strain evidence="11">ATCC MYA-3404 / T1</strain>
    </source>
</reference>
<evidence type="ECO:0000256" key="7">
    <source>
        <dbReference type="ARBA" id="ARBA00037472"/>
    </source>
</evidence>
<gene>
    <name evidence="10" type="ORF">CTRG_01776</name>
</gene>
<evidence type="ECO:0000256" key="4">
    <source>
        <dbReference type="ARBA" id="ARBA00022989"/>
    </source>
</evidence>